<dbReference type="InterPro" id="IPR036869">
    <property type="entry name" value="J_dom_sf"/>
</dbReference>
<protein>
    <recommendedName>
        <fullName evidence="1">J domain-containing protein</fullName>
    </recommendedName>
</protein>
<dbReference type="Gene3D" id="1.10.287.110">
    <property type="entry name" value="DnaJ domain"/>
    <property type="match status" value="1"/>
</dbReference>
<evidence type="ECO:0000259" key="1">
    <source>
        <dbReference type="PROSITE" id="PS50076"/>
    </source>
</evidence>
<proteinExistence type="predicted"/>
<comment type="caution">
    <text evidence="2">The sequence shown here is derived from an EMBL/GenBank/DDBJ whole genome shotgun (WGS) entry which is preliminary data.</text>
</comment>
<dbReference type="EMBL" id="CAJNOM010000035">
    <property type="protein sequence ID" value="CAF0874208.1"/>
    <property type="molecule type" value="Genomic_DNA"/>
</dbReference>
<evidence type="ECO:0000313" key="2">
    <source>
        <dbReference type="EMBL" id="CAF0874208.1"/>
    </source>
</evidence>
<dbReference type="Pfam" id="PF00226">
    <property type="entry name" value="DnaJ"/>
    <property type="match status" value="1"/>
</dbReference>
<dbReference type="PROSITE" id="PS50076">
    <property type="entry name" value="DNAJ_2"/>
    <property type="match status" value="1"/>
</dbReference>
<dbReference type="AlphaFoldDB" id="A0A813XJT6"/>
<dbReference type="Proteomes" id="UP000663832">
    <property type="component" value="Unassembled WGS sequence"/>
</dbReference>
<dbReference type="CDD" id="cd06257">
    <property type="entry name" value="DnaJ"/>
    <property type="match status" value="1"/>
</dbReference>
<keyword evidence="3" id="KW-1185">Reference proteome</keyword>
<evidence type="ECO:0000313" key="3">
    <source>
        <dbReference type="Proteomes" id="UP000663832"/>
    </source>
</evidence>
<name>A0A813XJT6_9BILA</name>
<feature type="domain" description="J" evidence="1">
    <location>
        <begin position="164"/>
        <end position="217"/>
    </location>
</feature>
<reference evidence="2" key="1">
    <citation type="submission" date="2021-02" db="EMBL/GenBank/DDBJ databases">
        <authorList>
            <person name="Nowell W R."/>
        </authorList>
    </citation>
    <scope>NUCLEOTIDE SEQUENCE</scope>
</reference>
<dbReference type="SMART" id="SM00271">
    <property type="entry name" value="DnaJ"/>
    <property type="match status" value="1"/>
</dbReference>
<accession>A0A813XJT6</accession>
<dbReference type="OrthoDB" id="376357at2759"/>
<sequence>MKHTDPKSAFLVFQKSLQQLTVDQRAKMISSVLNICKRLPSNPITTSLTNSLKWIKGGGLTIKPIWIVAGLLLWETSKGINDWWDGRITGTRCVTIIIEKSAAIGGACVGVAVGSAVGTQIFPGVGTLVGGVIGGFIGGAVAEALAKWLNDYFFDRPKDIALENAYAYLQLRHTCSNDEINESYKKLLLIHHPDKGGKPENFIKLQVSLAIIKEARGQGVASTNVSINLILTLV</sequence>
<organism evidence="2 3">
    <name type="scientific">Adineta steineri</name>
    <dbReference type="NCBI Taxonomy" id="433720"/>
    <lineage>
        <taxon>Eukaryota</taxon>
        <taxon>Metazoa</taxon>
        <taxon>Spiralia</taxon>
        <taxon>Gnathifera</taxon>
        <taxon>Rotifera</taxon>
        <taxon>Eurotatoria</taxon>
        <taxon>Bdelloidea</taxon>
        <taxon>Adinetida</taxon>
        <taxon>Adinetidae</taxon>
        <taxon>Adineta</taxon>
    </lineage>
</organism>
<gene>
    <name evidence="2" type="ORF">QVE165_LOCUS8062</name>
</gene>
<dbReference type="SUPFAM" id="SSF46565">
    <property type="entry name" value="Chaperone J-domain"/>
    <property type="match status" value="1"/>
</dbReference>
<dbReference type="InterPro" id="IPR001623">
    <property type="entry name" value="DnaJ_domain"/>
</dbReference>
<dbReference type="PANTHER" id="PTHR21525">
    <property type="entry name" value="MOTILE SPERM PROTEIN"/>
    <property type="match status" value="1"/>
</dbReference>
<dbReference type="PANTHER" id="PTHR21525:SF9">
    <property type="entry name" value="CHANNEL_COLICIN DOMAIN-CONTAINING PROTEIN"/>
    <property type="match status" value="1"/>
</dbReference>